<accession>A0A2U1L0J7</accession>
<sequence>MIQQDDIDHNEEDATEMVDESAKLNEGEEESNQENTEENGTETVTETSEMETEEILLEGSPGVGKTSLVLALGKFSGHSVVCLNLSEQTDMMDLLGLDLPVESDEGMQFAWSDGILLQGLNAILDHRAKVFIPELGHMFKCPSSFRVFACQNPTSHYSGVGRKGLPKSFLNRFTKDADFFTLWAEEMLIEDNLVLDILFIGYYESFCTSDGKQWKKSCLLYEMISGSCNFGKLAILVEVVQSIYHAKVQLLLILIQTLYMENLLQMVHDKTPFRVVLLVLGSVLRTFISAFIASYEISLQESLCVQFLDRDSFIDGPVRCLLYNLEGEFPFRTVELIRLLTALSEGAWPAECIYNFLDKSVGLTTLVDRRGNLGIDNNSRTVETLYVPGLEGLKIPRNTRGHYTQSGVLVLLLCVAQEMYPDGSEEVLSYNSRKRLGGAVPVLETFRKQETVGNFWKRDGNVCGKWETFLQLGHMDRSTSNDFRSGSVVPNRDNLPRFLSPFVILQLILKLKINYNFLDKSVELTTLVDRRGNLGIDNNSRTVETLYVPGLGGLKIPRNTRVILYIDFELPCRYNLSLLTFAFLFLQYTQSGVLVLLLCVAQEMYPDGSEEVLSYNSRKRLGGAVPVLETFRKQETVGNK</sequence>
<evidence type="ECO:0000256" key="3">
    <source>
        <dbReference type="SAM" id="MobiDB-lite"/>
    </source>
</evidence>
<evidence type="ECO:0000256" key="2">
    <source>
        <dbReference type="ARBA" id="ARBA00022840"/>
    </source>
</evidence>
<dbReference type="SUPFAM" id="SSF52540">
    <property type="entry name" value="P-loop containing nucleoside triphosphate hydrolases"/>
    <property type="match status" value="1"/>
</dbReference>
<feature type="region of interest" description="Disordered" evidence="3">
    <location>
        <begin position="1"/>
        <end position="52"/>
    </location>
</feature>
<feature type="compositionally biased region" description="Acidic residues" evidence="3">
    <location>
        <begin position="27"/>
        <end position="40"/>
    </location>
</feature>
<proteinExistence type="predicted"/>
<dbReference type="GO" id="GO:0000055">
    <property type="term" value="P:ribosomal large subunit export from nucleus"/>
    <property type="evidence" value="ECO:0007669"/>
    <property type="project" value="TreeGrafter"/>
</dbReference>
<dbReference type="AlphaFoldDB" id="A0A2U1L0J7"/>
<keyword evidence="5" id="KW-1185">Reference proteome</keyword>
<evidence type="ECO:0008006" key="6">
    <source>
        <dbReference type="Google" id="ProtNLM"/>
    </source>
</evidence>
<dbReference type="Gene3D" id="3.40.50.300">
    <property type="entry name" value="P-loop containing nucleotide triphosphate hydrolases"/>
    <property type="match status" value="1"/>
</dbReference>
<evidence type="ECO:0000313" key="4">
    <source>
        <dbReference type="EMBL" id="PWA42552.1"/>
    </source>
</evidence>
<dbReference type="PANTHER" id="PTHR48103">
    <property type="entry name" value="MIDASIN-RELATED"/>
    <property type="match status" value="1"/>
</dbReference>
<organism evidence="4 5">
    <name type="scientific">Artemisia annua</name>
    <name type="common">Sweet wormwood</name>
    <dbReference type="NCBI Taxonomy" id="35608"/>
    <lineage>
        <taxon>Eukaryota</taxon>
        <taxon>Viridiplantae</taxon>
        <taxon>Streptophyta</taxon>
        <taxon>Embryophyta</taxon>
        <taxon>Tracheophyta</taxon>
        <taxon>Spermatophyta</taxon>
        <taxon>Magnoliopsida</taxon>
        <taxon>eudicotyledons</taxon>
        <taxon>Gunneridae</taxon>
        <taxon>Pentapetalae</taxon>
        <taxon>asterids</taxon>
        <taxon>campanulids</taxon>
        <taxon>Asterales</taxon>
        <taxon>Asteraceae</taxon>
        <taxon>Asteroideae</taxon>
        <taxon>Anthemideae</taxon>
        <taxon>Artemisiinae</taxon>
        <taxon>Artemisia</taxon>
    </lineage>
</organism>
<dbReference type="OrthoDB" id="552259at2759"/>
<dbReference type="Proteomes" id="UP000245207">
    <property type="component" value="Unassembled WGS sequence"/>
</dbReference>
<dbReference type="GO" id="GO:0000027">
    <property type="term" value="P:ribosomal large subunit assembly"/>
    <property type="evidence" value="ECO:0007669"/>
    <property type="project" value="TreeGrafter"/>
</dbReference>
<evidence type="ECO:0000313" key="5">
    <source>
        <dbReference type="Proteomes" id="UP000245207"/>
    </source>
</evidence>
<feature type="compositionally biased region" description="Acidic residues" evidence="3">
    <location>
        <begin position="8"/>
        <end position="19"/>
    </location>
</feature>
<dbReference type="STRING" id="35608.A0A2U1L0J7"/>
<keyword evidence="2" id="KW-0067">ATP-binding</keyword>
<comment type="caution">
    <text evidence="4">The sequence shown here is derived from an EMBL/GenBank/DDBJ whole genome shotgun (WGS) entry which is preliminary data.</text>
</comment>
<keyword evidence="1" id="KW-0547">Nucleotide-binding</keyword>
<dbReference type="GO" id="GO:0005524">
    <property type="term" value="F:ATP binding"/>
    <property type="evidence" value="ECO:0007669"/>
    <property type="project" value="UniProtKB-KW"/>
</dbReference>
<protein>
    <recommendedName>
        <fullName evidence="6">Midasin</fullName>
    </recommendedName>
</protein>
<dbReference type="GO" id="GO:0030687">
    <property type="term" value="C:preribosome, large subunit precursor"/>
    <property type="evidence" value="ECO:0007669"/>
    <property type="project" value="TreeGrafter"/>
</dbReference>
<dbReference type="PANTHER" id="PTHR48103:SF2">
    <property type="entry name" value="MIDASIN"/>
    <property type="match status" value="1"/>
</dbReference>
<gene>
    <name evidence="4" type="ORF">CTI12_AA533750</name>
</gene>
<evidence type="ECO:0000256" key="1">
    <source>
        <dbReference type="ARBA" id="ARBA00022741"/>
    </source>
</evidence>
<dbReference type="GO" id="GO:0005634">
    <property type="term" value="C:nucleus"/>
    <property type="evidence" value="ECO:0007669"/>
    <property type="project" value="TreeGrafter"/>
</dbReference>
<dbReference type="EMBL" id="PKPP01012331">
    <property type="protein sequence ID" value="PWA42552.1"/>
    <property type="molecule type" value="Genomic_DNA"/>
</dbReference>
<name>A0A2U1L0J7_ARTAN</name>
<reference evidence="4 5" key="1">
    <citation type="journal article" date="2018" name="Mol. Plant">
        <title>The genome of Artemisia annua provides insight into the evolution of Asteraceae family and artemisinin biosynthesis.</title>
        <authorList>
            <person name="Shen Q."/>
            <person name="Zhang L."/>
            <person name="Liao Z."/>
            <person name="Wang S."/>
            <person name="Yan T."/>
            <person name="Shi P."/>
            <person name="Liu M."/>
            <person name="Fu X."/>
            <person name="Pan Q."/>
            <person name="Wang Y."/>
            <person name="Lv Z."/>
            <person name="Lu X."/>
            <person name="Zhang F."/>
            <person name="Jiang W."/>
            <person name="Ma Y."/>
            <person name="Chen M."/>
            <person name="Hao X."/>
            <person name="Li L."/>
            <person name="Tang Y."/>
            <person name="Lv G."/>
            <person name="Zhou Y."/>
            <person name="Sun X."/>
            <person name="Brodelius P.E."/>
            <person name="Rose J.K.C."/>
            <person name="Tang K."/>
        </authorList>
    </citation>
    <scope>NUCLEOTIDE SEQUENCE [LARGE SCALE GENOMIC DNA]</scope>
    <source>
        <strain evidence="5">cv. Huhao1</strain>
        <tissue evidence="4">Leaf</tissue>
    </source>
</reference>
<dbReference type="InterPro" id="IPR027417">
    <property type="entry name" value="P-loop_NTPase"/>
</dbReference>